<dbReference type="Gene3D" id="3.40.640.10">
    <property type="entry name" value="Type I PLP-dependent aspartate aminotransferase-like (Major domain)"/>
    <property type="match status" value="1"/>
</dbReference>
<evidence type="ECO:0000256" key="1">
    <source>
        <dbReference type="ARBA" id="ARBA00001933"/>
    </source>
</evidence>
<keyword evidence="6" id="KW-1185">Reference proteome</keyword>
<proteinExistence type="predicted"/>
<dbReference type="Proteomes" id="UP000018144">
    <property type="component" value="Unassembled WGS sequence"/>
</dbReference>
<dbReference type="OrthoDB" id="2161780at2759"/>
<dbReference type="AlphaFoldDB" id="U4LJJ6"/>
<dbReference type="InterPro" id="IPR050477">
    <property type="entry name" value="GrpII_AminoAcid_Decarb"/>
</dbReference>
<gene>
    <name evidence="5" type="ORF">PCON_12393</name>
</gene>
<keyword evidence="3" id="KW-0456">Lyase</keyword>
<dbReference type="PANTHER" id="PTHR42735">
    <property type="match status" value="1"/>
</dbReference>
<evidence type="ECO:0000256" key="4">
    <source>
        <dbReference type="PIRSR" id="PIRSR602129-50"/>
    </source>
</evidence>
<evidence type="ECO:0000256" key="3">
    <source>
        <dbReference type="ARBA" id="ARBA00023239"/>
    </source>
</evidence>
<dbReference type="GO" id="GO:0019752">
    <property type="term" value="P:carboxylic acid metabolic process"/>
    <property type="evidence" value="ECO:0007669"/>
    <property type="project" value="InterPro"/>
</dbReference>
<evidence type="ECO:0000313" key="6">
    <source>
        <dbReference type="Proteomes" id="UP000018144"/>
    </source>
</evidence>
<name>U4LJJ6_PYROM</name>
<evidence type="ECO:0000256" key="2">
    <source>
        <dbReference type="ARBA" id="ARBA00022898"/>
    </source>
</evidence>
<reference evidence="5 6" key="1">
    <citation type="journal article" date="2013" name="PLoS Genet.">
        <title>The genome and development-dependent transcriptomes of Pyronema confluens: a window into fungal evolution.</title>
        <authorList>
            <person name="Traeger S."/>
            <person name="Altegoer F."/>
            <person name="Freitag M."/>
            <person name="Gabaldon T."/>
            <person name="Kempken F."/>
            <person name="Kumar A."/>
            <person name="Marcet-Houben M."/>
            <person name="Poggeler S."/>
            <person name="Stajich J.E."/>
            <person name="Nowrousian M."/>
        </authorList>
    </citation>
    <scope>NUCLEOTIDE SEQUENCE [LARGE SCALE GENOMIC DNA]</scope>
    <source>
        <strain evidence="6">CBS 100304</strain>
        <tissue evidence="5">Vegetative mycelium</tissue>
    </source>
</reference>
<dbReference type="InterPro" id="IPR015421">
    <property type="entry name" value="PyrdxlP-dep_Trfase_major"/>
</dbReference>
<dbReference type="GO" id="GO:0030170">
    <property type="term" value="F:pyridoxal phosphate binding"/>
    <property type="evidence" value="ECO:0007669"/>
    <property type="project" value="InterPro"/>
</dbReference>
<dbReference type="InterPro" id="IPR015424">
    <property type="entry name" value="PyrdxlP-dep_Trfase"/>
</dbReference>
<dbReference type="InterPro" id="IPR002129">
    <property type="entry name" value="PyrdxlP-dep_de-COase"/>
</dbReference>
<dbReference type="GO" id="GO:0016830">
    <property type="term" value="F:carbon-carbon lyase activity"/>
    <property type="evidence" value="ECO:0007669"/>
    <property type="project" value="InterPro"/>
</dbReference>
<accession>U4LJJ6</accession>
<sequence length="1027" mass="115120">MSTMNGSTDNTKMETSVSNRHTGLAAYFFGPAAENHDRMLQYLTKILKQHEKFRQKFKRPDDPEFIPKDFESNPEFQSNTERLDTYLEILNDKLLMKYSTPLFQPRYGGHMVADTSMPAALGYFSAMLLNANNATVELSSLTTALEMEAGKQLCKLVGFRLAPGATYYGFGEPGKPQTAEPWQPGEPRVSSWGHITAGGTIGNVEGLWAARNLKFYPISLRNAMRDGEELHFLEGEFKIHNCRGGNKLKLLSELTTWELLNLEVDDILDIPQRLYDEYGLSPACLQRVMQKHSVQGVGQSSLQEQYNIKPLKVLVSSMGHYSIPKACSLTGIGSENLIKVPVTEDAQIDTEELYRMLKQYADENQAVSSVVAVLGTTVEGAVDQLDEIVKIKEKLQQEKGMSFTIHVDGAWGGYFASMRRPKGQAQTGYSLGFRDRVNNAYCAISKVDSITIDPHKSGYIQYPAGALCYRNEKMRHLLTWSSSYICRDNEPESIGVYGVEGSKPGASAVAVWLSNCVIGMGESGYGALLGEALYTSSILYANFVAMETGAPKYRHEFKVIPFPKLPNEDTPGGAGSDQKFIRERIIGRSKLEILSDPEALEMLRNLGSNLCINCFGINFKIDNKWNTDVETANRLNKSIIKRLSSVFPCQDPSKVEFFLTSSSLPQSSYGKCADTYKKRLGLIGDEDLFVLRNAVMSPYTASEGFAEKIADTFANIIDEEIERLLPFCDPEEPKKHRFVVQGYMQDDGSVYLAYLPSFYSANSSHQLILSAQLDQAGKYKWNEQSDALFLLETVEAAHLPILLPTDGKGTSFKARLWCVNEDETAAIEIQVTPTRKLLDRSLHPRHRNAYYPQFMPFYVYGDVDTGVNISHILLKAPNIVVCADRLSLTLRNGWNKQHINEHLRRGCIVATKLIERVRQPFVDTNIFQKEEQEVEVELYADDAPREILNEAEPGNVALIEESLKREPIARGKLTGFKRVYCDVQDVNADGISGKRWIAGDHGEKGRWDDIETMNGPRGLANEWLDKM</sequence>
<dbReference type="Pfam" id="PF00282">
    <property type="entry name" value="Pyridoxal_deC"/>
    <property type="match status" value="1"/>
</dbReference>
<dbReference type="EMBL" id="HF935724">
    <property type="protein sequence ID" value="CCX32123.1"/>
    <property type="molecule type" value="Genomic_DNA"/>
</dbReference>
<dbReference type="STRING" id="1076935.U4LJJ6"/>
<comment type="cofactor">
    <cofactor evidence="1 4">
        <name>pyridoxal 5'-phosphate</name>
        <dbReference type="ChEBI" id="CHEBI:597326"/>
    </cofactor>
</comment>
<protein>
    <submittedName>
        <fullName evidence="5">Similar to L-2,4-diaminobutyrate decarboxylase acc. no. Q43908</fullName>
    </submittedName>
</protein>
<evidence type="ECO:0000313" key="5">
    <source>
        <dbReference type="EMBL" id="CCX32123.1"/>
    </source>
</evidence>
<dbReference type="OMA" id="FHVANHR"/>
<dbReference type="eggNOG" id="KOG0629">
    <property type="taxonomic scope" value="Eukaryota"/>
</dbReference>
<keyword evidence="2 4" id="KW-0663">Pyridoxal phosphate</keyword>
<organism evidence="5 6">
    <name type="scientific">Pyronema omphalodes (strain CBS 100304)</name>
    <name type="common">Pyronema confluens</name>
    <dbReference type="NCBI Taxonomy" id="1076935"/>
    <lineage>
        <taxon>Eukaryota</taxon>
        <taxon>Fungi</taxon>
        <taxon>Dikarya</taxon>
        <taxon>Ascomycota</taxon>
        <taxon>Pezizomycotina</taxon>
        <taxon>Pezizomycetes</taxon>
        <taxon>Pezizales</taxon>
        <taxon>Pyronemataceae</taxon>
        <taxon>Pyronema</taxon>
    </lineage>
</organism>
<dbReference type="PANTHER" id="PTHR42735:SF4">
    <property type="entry name" value="PYRIDOXAL PHOSPHATE-DEPENDENT DECARBOXYLASE FAMILY PROTEIN"/>
    <property type="match status" value="1"/>
</dbReference>
<dbReference type="SUPFAM" id="SSF53383">
    <property type="entry name" value="PLP-dependent transferases"/>
    <property type="match status" value="1"/>
</dbReference>
<feature type="modified residue" description="N6-(pyridoxal phosphate)lysine" evidence="4">
    <location>
        <position position="456"/>
    </location>
</feature>